<evidence type="ECO:0000313" key="3">
    <source>
        <dbReference type="Proteomes" id="UP000526083"/>
    </source>
</evidence>
<reference evidence="2 3" key="1">
    <citation type="submission" date="2020-07" db="EMBL/GenBank/DDBJ databases">
        <title>Sequencing the genomes of 1000 actinobacteria strains.</title>
        <authorList>
            <person name="Klenk H.-P."/>
        </authorList>
    </citation>
    <scope>NUCLEOTIDE SEQUENCE [LARGE SCALE GENOMIC DNA]</scope>
    <source>
        <strain evidence="2 3">DSM 27576</strain>
    </source>
</reference>
<gene>
    <name evidence="2" type="ORF">FHX48_002455</name>
</gene>
<keyword evidence="1" id="KW-0812">Transmembrane</keyword>
<evidence type="ECO:0000256" key="1">
    <source>
        <dbReference type="SAM" id="Phobius"/>
    </source>
</evidence>
<dbReference type="RefSeq" id="WP_167049125.1">
    <property type="nucleotide sequence ID" value="NZ_JAAOZB010000002.1"/>
</dbReference>
<feature type="transmembrane region" description="Helical" evidence="1">
    <location>
        <begin position="233"/>
        <end position="253"/>
    </location>
</feature>
<feature type="transmembrane region" description="Helical" evidence="1">
    <location>
        <begin position="24"/>
        <end position="46"/>
    </location>
</feature>
<keyword evidence="1" id="KW-1133">Transmembrane helix</keyword>
<feature type="transmembrane region" description="Helical" evidence="1">
    <location>
        <begin position="99"/>
        <end position="128"/>
    </location>
</feature>
<name>A0A7W3JQZ0_9MICO</name>
<accession>A0A7W3JQZ0</accession>
<dbReference type="EMBL" id="JACGWY010000006">
    <property type="protein sequence ID" value="MBA8817356.1"/>
    <property type="molecule type" value="Genomic_DNA"/>
</dbReference>
<feature type="transmembrane region" description="Helical" evidence="1">
    <location>
        <begin position="58"/>
        <end position="78"/>
    </location>
</feature>
<proteinExistence type="predicted"/>
<feature type="transmembrane region" description="Helical" evidence="1">
    <location>
        <begin position="450"/>
        <end position="473"/>
    </location>
</feature>
<feature type="transmembrane region" description="Helical" evidence="1">
    <location>
        <begin position="174"/>
        <end position="195"/>
    </location>
</feature>
<organism evidence="2 3">
    <name type="scientific">Microbacterium halimionae</name>
    <dbReference type="NCBI Taxonomy" id="1526413"/>
    <lineage>
        <taxon>Bacteria</taxon>
        <taxon>Bacillati</taxon>
        <taxon>Actinomycetota</taxon>
        <taxon>Actinomycetes</taxon>
        <taxon>Micrococcales</taxon>
        <taxon>Microbacteriaceae</taxon>
        <taxon>Microbacterium</taxon>
    </lineage>
</organism>
<feature type="transmembrane region" description="Helical" evidence="1">
    <location>
        <begin position="327"/>
        <end position="344"/>
    </location>
</feature>
<feature type="transmembrane region" description="Helical" evidence="1">
    <location>
        <begin position="207"/>
        <end position="226"/>
    </location>
</feature>
<keyword evidence="1" id="KW-0472">Membrane</keyword>
<evidence type="ECO:0000313" key="2">
    <source>
        <dbReference type="EMBL" id="MBA8817356.1"/>
    </source>
</evidence>
<feature type="transmembrane region" description="Helical" evidence="1">
    <location>
        <begin position="405"/>
        <end position="429"/>
    </location>
</feature>
<keyword evidence="3" id="KW-1185">Reference proteome</keyword>
<dbReference type="Proteomes" id="UP000526083">
    <property type="component" value="Unassembled WGS sequence"/>
</dbReference>
<feature type="transmembrane region" description="Helical" evidence="1">
    <location>
        <begin position="374"/>
        <end position="393"/>
    </location>
</feature>
<protein>
    <submittedName>
        <fullName evidence="2">ABC-2 type transport system permease protein</fullName>
    </submittedName>
</protein>
<feature type="transmembrane region" description="Helical" evidence="1">
    <location>
        <begin position="301"/>
        <end position="321"/>
    </location>
</feature>
<feature type="transmembrane region" description="Helical" evidence="1">
    <location>
        <begin position="485"/>
        <end position="508"/>
    </location>
</feature>
<dbReference type="AlphaFoldDB" id="A0A7W3JQZ0"/>
<feature type="transmembrane region" description="Helical" evidence="1">
    <location>
        <begin position="134"/>
        <end position="162"/>
    </location>
</feature>
<sequence>MVAHVLRLRFDLLLGGLRGEPDHVIRVLVGLVAAAAAVVAAGWALLSLESAANTTAMVVTVFAGAAVTTGFAVAPLIAGSADPLDPRRFALFGIAPGPLAAAVALASLVSVPMMALVALACCAAVMWGAQGAPVAISVVSAVISVVTCVLLARVGLAAAALFLRERRSRELSGVFLVGILVVVVPVGVFFASLEWRGTVPTQLAEAANVLALTPLGAAWALPAAVVSSEMNAGASALIAVATILVLGLLWSWLVQRLLTTAERPVAVRERGGLGWFAVAPGNAAGAVAARSIIYWARDRRYAVNVLIVPFAALLTTVPLTIAGVPPALVALVPVPIVALFFGWLPHNDLAYDSTAVWLHVVSGMRGVADRIGRLVPIILVAVPTLAIGIPLAISLHGRWALLPGMVGVCACLFFSGLGLSSISSALTPYAVSRPGDSPFQQPQRTGGTGVLGQAFVMLGALAFSIPALWWAWLALTKDVGYAEPALWGGLGIGVAVLSIGIAVGGAVFNRRGESIMEFAQAG</sequence>
<feature type="transmembrane region" description="Helical" evidence="1">
    <location>
        <begin position="273"/>
        <end position="294"/>
    </location>
</feature>
<comment type="caution">
    <text evidence="2">The sequence shown here is derived from an EMBL/GenBank/DDBJ whole genome shotgun (WGS) entry which is preliminary data.</text>
</comment>